<comment type="caution">
    <text evidence="1">The sequence shown here is derived from an EMBL/GenBank/DDBJ whole genome shotgun (WGS) entry which is preliminary data.</text>
</comment>
<gene>
    <name evidence="1" type="ORF">ANE_LOCUS10345</name>
</gene>
<dbReference type="AlphaFoldDB" id="A0A565BGB9"/>
<reference evidence="1" key="1">
    <citation type="submission" date="2019-07" db="EMBL/GenBank/DDBJ databases">
        <authorList>
            <person name="Dittberner H."/>
        </authorList>
    </citation>
    <scope>NUCLEOTIDE SEQUENCE [LARGE SCALE GENOMIC DNA]</scope>
</reference>
<organism evidence="1 2">
    <name type="scientific">Arabis nemorensis</name>
    <dbReference type="NCBI Taxonomy" id="586526"/>
    <lineage>
        <taxon>Eukaryota</taxon>
        <taxon>Viridiplantae</taxon>
        <taxon>Streptophyta</taxon>
        <taxon>Embryophyta</taxon>
        <taxon>Tracheophyta</taxon>
        <taxon>Spermatophyta</taxon>
        <taxon>Magnoliopsida</taxon>
        <taxon>eudicotyledons</taxon>
        <taxon>Gunneridae</taxon>
        <taxon>Pentapetalae</taxon>
        <taxon>rosids</taxon>
        <taxon>malvids</taxon>
        <taxon>Brassicales</taxon>
        <taxon>Brassicaceae</taxon>
        <taxon>Arabideae</taxon>
        <taxon>Arabis</taxon>
    </lineage>
</organism>
<name>A0A565BGB9_9BRAS</name>
<protein>
    <submittedName>
        <fullName evidence="1">Uncharacterized protein</fullName>
    </submittedName>
</protein>
<dbReference type="Proteomes" id="UP000489600">
    <property type="component" value="Unassembled WGS sequence"/>
</dbReference>
<proteinExistence type="predicted"/>
<keyword evidence="2" id="KW-1185">Reference proteome</keyword>
<evidence type="ECO:0000313" key="2">
    <source>
        <dbReference type="Proteomes" id="UP000489600"/>
    </source>
</evidence>
<evidence type="ECO:0000313" key="1">
    <source>
        <dbReference type="EMBL" id="VVA99900.1"/>
    </source>
</evidence>
<dbReference type="EMBL" id="CABITT030000003">
    <property type="protein sequence ID" value="VVA99900.1"/>
    <property type="molecule type" value="Genomic_DNA"/>
</dbReference>
<accession>A0A565BGB9</accession>
<sequence>MEILATVTQDVQKFFTMKLLCRECKAITLIPPKTRLCELAMLQQTYQEALKERANVVKKTAFLIMSNDPFFKVGIVKNLRNLGFTVFTDLFPGMDPQKMTRPRRRM</sequence>